<evidence type="ECO:0000313" key="2">
    <source>
        <dbReference type="EMBL" id="MBK7416897.1"/>
    </source>
</evidence>
<sequence>MLHDLLEITIAKYQHNHREQGKNKHRRQRKQAKAQANRAMETTLQSVNKAKTRSNDALPWVLISNIKTIYIFSYKE</sequence>
<gene>
    <name evidence="2" type="ORF">IPJ38_19185</name>
</gene>
<evidence type="ECO:0000313" key="3">
    <source>
        <dbReference type="Proteomes" id="UP000739411"/>
    </source>
</evidence>
<reference evidence="2 3" key="1">
    <citation type="submission" date="2020-10" db="EMBL/GenBank/DDBJ databases">
        <title>Connecting structure to function with the recovery of over 1000 high-quality activated sludge metagenome-assembled genomes encoding full-length rRNA genes using long-read sequencing.</title>
        <authorList>
            <person name="Singleton C.M."/>
            <person name="Petriglieri F."/>
            <person name="Kristensen J.M."/>
            <person name="Kirkegaard R.H."/>
            <person name="Michaelsen T.Y."/>
            <person name="Andersen M.H."/>
            <person name="Karst S.M."/>
            <person name="Dueholm M.S."/>
            <person name="Nielsen P.H."/>
            <person name="Albertsen M."/>
        </authorList>
    </citation>
    <scope>NUCLEOTIDE SEQUENCE [LARGE SCALE GENOMIC DNA]</scope>
    <source>
        <strain evidence="2">EsbW_18-Q3-R4-48_BATAC.463</strain>
    </source>
</reference>
<dbReference type="AlphaFoldDB" id="A0A935MX97"/>
<feature type="region of interest" description="Disordered" evidence="1">
    <location>
        <begin position="15"/>
        <end position="38"/>
    </location>
</feature>
<dbReference type="EMBL" id="JADJMS010000047">
    <property type="protein sequence ID" value="MBK7416897.1"/>
    <property type="molecule type" value="Genomic_DNA"/>
</dbReference>
<organism evidence="2 3">
    <name type="scientific">Candidatus Dechloromonas phosphorivorans</name>
    <dbReference type="NCBI Taxonomy" id="2899244"/>
    <lineage>
        <taxon>Bacteria</taxon>
        <taxon>Pseudomonadati</taxon>
        <taxon>Pseudomonadota</taxon>
        <taxon>Betaproteobacteria</taxon>
        <taxon>Rhodocyclales</taxon>
        <taxon>Azonexaceae</taxon>
        <taxon>Dechloromonas</taxon>
    </lineage>
</organism>
<evidence type="ECO:0000256" key="1">
    <source>
        <dbReference type="SAM" id="MobiDB-lite"/>
    </source>
</evidence>
<comment type="caution">
    <text evidence="2">The sequence shown here is derived from an EMBL/GenBank/DDBJ whole genome shotgun (WGS) entry which is preliminary data.</text>
</comment>
<dbReference type="Proteomes" id="UP000739411">
    <property type="component" value="Unassembled WGS sequence"/>
</dbReference>
<feature type="compositionally biased region" description="Basic residues" evidence="1">
    <location>
        <begin position="23"/>
        <end position="32"/>
    </location>
</feature>
<proteinExistence type="predicted"/>
<name>A0A935MX97_9RHOO</name>
<protein>
    <submittedName>
        <fullName evidence="2">Uncharacterized protein</fullName>
    </submittedName>
</protein>
<accession>A0A935MX97</accession>